<keyword evidence="1" id="KW-0812">Transmembrane</keyword>
<protein>
    <submittedName>
        <fullName evidence="2">Oligosaccharide repeat unit polymerase</fullName>
    </submittedName>
</protein>
<dbReference type="NCBIfam" id="TIGR04370">
    <property type="entry name" value="glyco_rpt_poly"/>
    <property type="match status" value="1"/>
</dbReference>
<keyword evidence="1" id="KW-1133">Transmembrane helix</keyword>
<feature type="transmembrane region" description="Helical" evidence="1">
    <location>
        <begin position="267"/>
        <end position="284"/>
    </location>
</feature>
<name>A0A369LEZ6_9ACTN</name>
<evidence type="ECO:0000256" key="1">
    <source>
        <dbReference type="SAM" id="Phobius"/>
    </source>
</evidence>
<accession>A0A369LEZ6</accession>
<feature type="transmembrane region" description="Helical" evidence="1">
    <location>
        <begin position="243"/>
        <end position="261"/>
    </location>
</feature>
<gene>
    <name evidence="2" type="ORF">C1881_07630</name>
</gene>
<keyword evidence="1" id="KW-0472">Membrane</keyword>
<feature type="transmembrane region" description="Helical" evidence="1">
    <location>
        <begin position="68"/>
        <end position="87"/>
    </location>
</feature>
<feature type="transmembrane region" description="Helical" evidence="1">
    <location>
        <begin position="107"/>
        <end position="129"/>
    </location>
</feature>
<feature type="transmembrane region" description="Helical" evidence="1">
    <location>
        <begin position="458"/>
        <end position="475"/>
    </location>
</feature>
<feature type="transmembrane region" description="Helical" evidence="1">
    <location>
        <begin position="43"/>
        <end position="61"/>
    </location>
</feature>
<evidence type="ECO:0000313" key="3">
    <source>
        <dbReference type="Proteomes" id="UP000253975"/>
    </source>
</evidence>
<comment type="caution">
    <text evidence="2">The sequence shown here is derived from an EMBL/GenBank/DDBJ whole genome shotgun (WGS) entry which is preliminary data.</text>
</comment>
<feature type="transmembrane region" description="Helical" evidence="1">
    <location>
        <begin position="487"/>
        <end position="508"/>
    </location>
</feature>
<dbReference type="EMBL" id="PPTO01000012">
    <property type="protein sequence ID" value="RDB57217.1"/>
    <property type="molecule type" value="Genomic_DNA"/>
</dbReference>
<dbReference type="Pfam" id="PF14296">
    <property type="entry name" value="O-ag_pol_Wzy"/>
    <property type="match status" value="1"/>
</dbReference>
<reference evidence="2 3" key="1">
    <citation type="journal article" date="2018" name="Elife">
        <title>Discovery and characterization of a prevalent human gut bacterial enzyme sufficient for the inactivation of a family of plant toxins.</title>
        <authorList>
            <person name="Koppel N."/>
            <person name="Bisanz J.E."/>
            <person name="Pandelia M.E."/>
            <person name="Turnbaugh P.J."/>
            <person name="Balskus E.P."/>
        </authorList>
    </citation>
    <scope>NUCLEOTIDE SEQUENCE [LARGE SCALE GENOMIC DNA]</scope>
    <source>
        <strain evidence="2 3">OB21 GAM31</strain>
    </source>
</reference>
<feature type="transmembrane region" description="Helical" evidence="1">
    <location>
        <begin position="431"/>
        <end position="451"/>
    </location>
</feature>
<dbReference type="InterPro" id="IPR029468">
    <property type="entry name" value="O-ag_pol_Wzy"/>
</dbReference>
<dbReference type="Proteomes" id="UP000253975">
    <property type="component" value="Unassembled WGS sequence"/>
</dbReference>
<feature type="transmembrane region" description="Helical" evidence="1">
    <location>
        <begin position="296"/>
        <end position="316"/>
    </location>
</feature>
<feature type="transmembrane region" description="Helical" evidence="1">
    <location>
        <begin position="216"/>
        <end position="236"/>
    </location>
</feature>
<dbReference type="AlphaFoldDB" id="A0A369LEZ6"/>
<feature type="transmembrane region" description="Helical" evidence="1">
    <location>
        <begin position="176"/>
        <end position="196"/>
    </location>
</feature>
<sequence length="573" mass="63492">MAWMPKVRHRVGSARGVVLSLQVTISVLSGALFATGVLTNDTIVTLAAVLALFAGNLLHGCLDVKNRLLFLFLHAGIFLFLLTRPIFGELDPNRDWFLWTVETTMFALSSIYVSMLFLLLGSTLCSAIAHHNECVRERKGRMAPRVVEAAKPVNNVVADYALRIGRSEKMLYIRRASFLLFIVCFAGAMYDGFIRLSYMGGMSYEEYYLIDSSEHIPWIVDLFRAMTPYVLCAYLATMPRKRPTAICFLMFIATSVPILLIGSRGDFVIDILFAALYFVFRSITDKEERWITKRMIIGVAILAPLGIFAMGLQNYLRSGQVTNLGFVEMLEDALFKQGVTFTVLGRAYLVNDQVQDLGFKFFTMGAFISNITEGFIGQTFLGCEALGSTNSAKLALEGNSYSHTMSYFAHYNYLGGEGYGSSYILEWFADFGWGGIAVGSFMMACAFYLLSRSIGKRWFWGMVGLISAMNVFHMPRGSASEWISFIWTTRFLAALVLVMAFAAVLALVSRAGTWQKVVAAEQSPPSAAARHCVALSRALPVCKPLSDKAANTKTNVYGIACIDLAQEKGRTDV</sequence>
<organism evidence="2 3">
    <name type="scientific">Slackia isoflavoniconvertens</name>
    <dbReference type="NCBI Taxonomy" id="572010"/>
    <lineage>
        <taxon>Bacteria</taxon>
        <taxon>Bacillati</taxon>
        <taxon>Actinomycetota</taxon>
        <taxon>Coriobacteriia</taxon>
        <taxon>Eggerthellales</taxon>
        <taxon>Eggerthellaceae</taxon>
        <taxon>Slackia</taxon>
    </lineage>
</organism>
<proteinExistence type="predicted"/>
<evidence type="ECO:0000313" key="2">
    <source>
        <dbReference type="EMBL" id="RDB57217.1"/>
    </source>
</evidence>